<dbReference type="KEGG" id="maa:MAG6470"/>
<feature type="binding site" evidence="2">
    <location>
        <begin position="55"/>
        <end position="62"/>
    </location>
    <ligand>
        <name>ATP</name>
        <dbReference type="ChEBI" id="CHEBI:30616"/>
    </ligand>
</feature>
<name>A5IZ88_MYCAP</name>
<dbReference type="InterPro" id="IPR036597">
    <property type="entry name" value="Fido-like_dom_sf"/>
</dbReference>
<dbReference type="GO" id="GO:0005524">
    <property type="term" value="F:ATP binding"/>
    <property type="evidence" value="ECO:0007669"/>
    <property type="project" value="UniProtKB-KW"/>
</dbReference>
<dbReference type="Gene3D" id="1.10.3290.10">
    <property type="entry name" value="Fido-like domain"/>
    <property type="match status" value="1"/>
</dbReference>
<keyword evidence="2" id="KW-0547">Nucleotide-binding</keyword>
<dbReference type="InterPro" id="IPR040198">
    <property type="entry name" value="Fido_containing"/>
</dbReference>
<gene>
    <name evidence="4" type="ordered locus">MAG6470</name>
</gene>
<dbReference type="PROSITE" id="PS51459">
    <property type="entry name" value="FIDO"/>
    <property type="match status" value="1"/>
</dbReference>
<protein>
    <recommendedName>
        <fullName evidence="3">Fido domain-containing protein</fullName>
    </recommendedName>
</protein>
<dbReference type="AlphaFoldDB" id="A5IZ88"/>
<dbReference type="HOGENOM" id="CLU_155296_0_0_14"/>
<evidence type="ECO:0000256" key="2">
    <source>
        <dbReference type="PIRSR" id="PIRSR640198-2"/>
    </source>
</evidence>
<dbReference type="RefSeq" id="WP_011949801.1">
    <property type="nucleotide sequence ID" value="NC_009497.1"/>
</dbReference>
<reference evidence="5" key="1">
    <citation type="journal article" date="2007" name="PLoS Genet.">
        <title>Being pathogenic, plastic, and sexual while living with a nearly minimal bacterial genome.</title>
        <authorList>
            <person name="Sirand-Pugnet P."/>
            <person name="Lartigue C."/>
            <person name="Marenda M."/>
            <person name="Jacob D."/>
            <person name="Barre A."/>
            <person name="Barbe V."/>
            <person name="Schenowitz C."/>
            <person name="Mangenot S."/>
            <person name="Couloux A."/>
            <person name="Segurens B."/>
            <person name="de Daruvar A."/>
            <person name="Blanchard A."/>
            <person name="Citti C."/>
        </authorList>
    </citation>
    <scope>NUCLEOTIDE SEQUENCE [LARGE SCALE GENOMIC DNA]</scope>
    <source>
        <strain evidence="5">PG2</strain>
    </source>
</reference>
<accession>A5IZ88</accession>
<feature type="binding site" evidence="2">
    <location>
        <begin position="87"/>
        <end position="88"/>
    </location>
    <ligand>
        <name>ATP</name>
        <dbReference type="ChEBI" id="CHEBI:30616"/>
    </ligand>
</feature>
<dbReference type="GeneID" id="93358560"/>
<keyword evidence="2" id="KW-0067">ATP-binding</keyword>
<dbReference type="Proteomes" id="UP000007065">
    <property type="component" value="Chromosome"/>
</dbReference>
<dbReference type="SUPFAM" id="SSF140931">
    <property type="entry name" value="Fic-like"/>
    <property type="match status" value="1"/>
</dbReference>
<sequence length="137" mass="16119">MQVSILGAKHKPVSPFLIESKIKQLLDEYNNSNENVIVKIAKFHLDFESIHPFIDGNGRTGRLLLNHQLMQNNLQPTDIHYTNRAKYYQCFDEFHLDNDISSMVDLIVNYLIIQLNYQIDIKSQKAYDEKYNIISFR</sequence>
<keyword evidence="5" id="KW-1185">Reference proteome</keyword>
<dbReference type="InterPro" id="IPR003812">
    <property type="entry name" value="Fido"/>
</dbReference>
<proteinExistence type="predicted"/>
<evidence type="ECO:0000313" key="5">
    <source>
        <dbReference type="Proteomes" id="UP000007065"/>
    </source>
</evidence>
<evidence type="ECO:0000259" key="3">
    <source>
        <dbReference type="PROSITE" id="PS51459"/>
    </source>
</evidence>
<organism evidence="4 5">
    <name type="scientific">Mycoplasmopsis agalactiae (strain NCTC 10123 / CIP 59.7 / PG2)</name>
    <name type="common">Mycoplasma agalactiae</name>
    <dbReference type="NCBI Taxonomy" id="347257"/>
    <lineage>
        <taxon>Bacteria</taxon>
        <taxon>Bacillati</taxon>
        <taxon>Mycoplasmatota</taxon>
        <taxon>Mycoplasmoidales</taxon>
        <taxon>Metamycoplasmataceae</taxon>
        <taxon>Mycoplasmopsis</taxon>
    </lineage>
</organism>
<feature type="active site" evidence="1">
    <location>
        <position position="51"/>
    </location>
</feature>
<dbReference type="EMBL" id="CU179680">
    <property type="protein sequence ID" value="CAL59347.1"/>
    <property type="molecule type" value="Genomic_DNA"/>
</dbReference>
<dbReference type="PANTHER" id="PTHR13504">
    <property type="entry name" value="FIDO DOMAIN-CONTAINING PROTEIN DDB_G0283145"/>
    <property type="match status" value="1"/>
</dbReference>
<evidence type="ECO:0000313" key="4">
    <source>
        <dbReference type="EMBL" id="CAL59347.1"/>
    </source>
</evidence>
<evidence type="ECO:0000256" key="1">
    <source>
        <dbReference type="PIRSR" id="PIRSR640198-1"/>
    </source>
</evidence>
<feature type="domain" description="Fido" evidence="3">
    <location>
        <begin position="1"/>
        <end position="109"/>
    </location>
</feature>
<dbReference type="PANTHER" id="PTHR13504:SF38">
    <property type="entry name" value="FIDO DOMAIN-CONTAINING PROTEIN"/>
    <property type="match status" value="1"/>
</dbReference>
<dbReference type="Pfam" id="PF02661">
    <property type="entry name" value="Fic"/>
    <property type="match status" value="1"/>
</dbReference>
<dbReference type="STRING" id="347257.MAG6470"/>